<dbReference type="Pfam" id="PF00534">
    <property type="entry name" value="Glycos_transf_1"/>
    <property type="match status" value="1"/>
</dbReference>
<dbReference type="SUPFAM" id="SSF53756">
    <property type="entry name" value="UDP-Glycosyltransferase/glycogen phosphorylase"/>
    <property type="match status" value="1"/>
</dbReference>
<reference evidence="6 7" key="1">
    <citation type="submission" date="2023-06" db="EMBL/GenBank/DDBJ databases">
        <title>Microbacterium sp. nov., isolated from a waste landfill.</title>
        <authorList>
            <person name="Wen W."/>
        </authorList>
    </citation>
    <scope>NUCLEOTIDE SEQUENCE [LARGE SCALE GENOMIC DNA]</scope>
    <source>
        <strain evidence="6 7">ASV49</strain>
    </source>
</reference>
<keyword evidence="3 6" id="KW-0808">Transferase</keyword>
<organism evidence="6 7">
    <name type="scientific">Microbacterium candidum</name>
    <dbReference type="NCBI Taxonomy" id="3041922"/>
    <lineage>
        <taxon>Bacteria</taxon>
        <taxon>Bacillati</taxon>
        <taxon>Actinomycetota</taxon>
        <taxon>Actinomycetes</taxon>
        <taxon>Micrococcales</taxon>
        <taxon>Microbacteriaceae</taxon>
        <taxon>Microbacterium</taxon>
    </lineage>
</organism>
<dbReference type="Gene3D" id="3.40.50.2000">
    <property type="entry name" value="Glycogen Phosphorylase B"/>
    <property type="match status" value="2"/>
</dbReference>
<keyword evidence="2 6" id="KW-0328">Glycosyltransferase</keyword>
<dbReference type="GO" id="GO:0016757">
    <property type="term" value="F:glycosyltransferase activity"/>
    <property type="evidence" value="ECO:0007669"/>
    <property type="project" value="UniProtKB-KW"/>
</dbReference>
<dbReference type="PANTHER" id="PTHR45947">
    <property type="entry name" value="SULFOQUINOVOSYL TRANSFERASE SQD2"/>
    <property type="match status" value="1"/>
</dbReference>
<keyword evidence="7" id="KW-1185">Reference proteome</keyword>
<dbReference type="InterPro" id="IPR028098">
    <property type="entry name" value="Glyco_trans_4-like_N"/>
</dbReference>
<evidence type="ECO:0000313" key="7">
    <source>
        <dbReference type="Proteomes" id="UP001235064"/>
    </source>
</evidence>
<comment type="caution">
    <text evidence="6">The sequence shown here is derived from an EMBL/GenBank/DDBJ whole genome shotgun (WGS) entry which is preliminary data.</text>
</comment>
<evidence type="ECO:0000256" key="2">
    <source>
        <dbReference type="ARBA" id="ARBA00022676"/>
    </source>
</evidence>
<dbReference type="InterPro" id="IPR001296">
    <property type="entry name" value="Glyco_trans_1"/>
</dbReference>
<name>A0ABT7MV03_9MICO</name>
<dbReference type="EMBL" id="JASXSZ010000001">
    <property type="protein sequence ID" value="MDL9978280.1"/>
    <property type="molecule type" value="Genomic_DNA"/>
</dbReference>
<sequence length="342" mass="36033">MRVLHAIRSDGFAGVERYALSLAVAQAARGDEVHVIGGDPKRMRPALDAAGVAHTPAVTTADVTRAVRPLRERFDVVNSHMTAADLGAVLALRGGRSRPPIVSTRHFTSPRGTIGPIRIDALIGNRIDAEISISRAVAEAIGRPSTVVHSGVENVEDAGVSRQRIVLMAQRLEVEKRTDLGIRAFASSRLADSGWTLDIAGDGAQRVRLEALAAELGVSARFLGVRTDVPSLMQRAGVFLAPCTVEGLGLAVLEAMASGTPVVAADAGGHTEILDGLDPRALYEAEDPDAAARSLISLVADEPGRAALGAAVRERQRTEFSIAAQAAGTEAVYRAAIERRHH</sequence>
<accession>A0ABT7MV03</accession>
<dbReference type="Pfam" id="PF13439">
    <property type="entry name" value="Glyco_transf_4"/>
    <property type="match status" value="1"/>
</dbReference>
<proteinExistence type="predicted"/>
<protein>
    <recommendedName>
        <fullName evidence="1">D-inositol 3-phosphate glycosyltransferase</fullName>
    </recommendedName>
</protein>
<feature type="domain" description="Glycosyltransferase subfamily 4-like N-terminal" evidence="5">
    <location>
        <begin position="14"/>
        <end position="152"/>
    </location>
</feature>
<gene>
    <name evidence="6" type="ORF">QSV35_02955</name>
</gene>
<evidence type="ECO:0000256" key="3">
    <source>
        <dbReference type="ARBA" id="ARBA00022679"/>
    </source>
</evidence>
<evidence type="ECO:0000259" key="4">
    <source>
        <dbReference type="Pfam" id="PF00534"/>
    </source>
</evidence>
<dbReference type="RefSeq" id="WP_286286548.1">
    <property type="nucleotide sequence ID" value="NZ_JASXSZ010000001.1"/>
</dbReference>
<dbReference type="PANTHER" id="PTHR45947:SF3">
    <property type="entry name" value="SULFOQUINOVOSYL TRANSFERASE SQD2"/>
    <property type="match status" value="1"/>
</dbReference>
<evidence type="ECO:0000313" key="6">
    <source>
        <dbReference type="EMBL" id="MDL9978280.1"/>
    </source>
</evidence>
<dbReference type="InterPro" id="IPR050194">
    <property type="entry name" value="Glycosyltransferase_grp1"/>
</dbReference>
<dbReference type="CDD" id="cd03801">
    <property type="entry name" value="GT4_PimA-like"/>
    <property type="match status" value="1"/>
</dbReference>
<feature type="domain" description="Glycosyl transferase family 1" evidence="4">
    <location>
        <begin position="161"/>
        <end position="314"/>
    </location>
</feature>
<evidence type="ECO:0000259" key="5">
    <source>
        <dbReference type="Pfam" id="PF13439"/>
    </source>
</evidence>
<dbReference type="Proteomes" id="UP001235064">
    <property type="component" value="Unassembled WGS sequence"/>
</dbReference>
<evidence type="ECO:0000256" key="1">
    <source>
        <dbReference type="ARBA" id="ARBA00021292"/>
    </source>
</evidence>